<dbReference type="OrthoDB" id="2083at2759"/>
<dbReference type="PANTHER" id="PTHR45843:SF1">
    <property type="entry name" value="PEPTIDYL-PROLYL CIS-TRANS ISOMERASE-LIKE 4"/>
    <property type="match status" value="1"/>
</dbReference>
<comment type="similarity">
    <text evidence="8">Belongs to the cyclophilin-type PPIase family. PPIL4 subfamily.</text>
</comment>
<proteinExistence type="inferred from homology"/>
<feature type="compositionally biased region" description="Basic residues" evidence="9">
    <location>
        <begin position="260"/>
        <end position="270"/>
    </location>
</feature>
<evidence type="ECO:0000256" key="8">
    <source>
        <dbReference type="RuleBase" id="RU365081"/>
    </source>
</evidence>
<feature type="domain" description="RRM" evidence="11">
    <location>
        <begin position="132"/>
        <end position="198"/>
    </location>
</feature>
<keyword evidence="3 7" id="KW-0694">RNA-binding</keyword>
<evidence type="ECO:0000256" key="4">
    <source>
        <dbReference type="ARBA" id="ARBA00023110"/>
    </source>
</evidence>
<evidence type="ECO:0000313" key="13">
    <source>
        <dbReference type="Proteomes" id="UP000092124"/>
    </source>
</evidence>
<dbReference type="PANTHER" id="PTHR45843">
    <property type="entry name" value="PEPTIDYL-PROLYL CIS-TRANS ISOMERASE-LIKE 4"/>
    <property type="match status" value="1"/>
</dbReference>
<evidence type="ECO:0000259" key="11">
    <source>
        <dbReference type="PROSITE" id="PS50102"/>
    </source>
</evidence>
<dbReference type="SMART" id="SM00360">
    <property type="entry name" value="RRM"/>
    <property type="match status" value="1"/>
</dbReference>
<keyword evidence="6 8" id="KW-0539">Nucleus</keyword>
<gene>
    <name evidence="12" type="ORF">A6R68_06819</name>
</gene>
<keyword evidence="13" id="KW-1185">Reference proteome</keyword>
<dbReference type="AlphaFoldDB" id="A0A1A6GFT6"/>
<sequence length="372" mass="43527">MVNNGSDQHGSQFLITTGDNLDYLDGVHTVFGEVTEGMDIVKKINETFVDKDFVPYQDIRSRIKHGVFLDAQILTSVLQSGRIGADEEIDDFKGRSAEEVEEIKAEKEAKTQAILLEMVGDLPDADIKPPENVLFVCKLNPVTTDEDLEIIFSRFGPIRRQVIFYGYVVQEEDCEKAFFKMDNVLIDDRRIHVDFSQSVAKVKWKGKGGKYTKSDFKEYEKEQDKPSNLVLKEKVKPKQDAKYDLILDEQAEDSTSSHSHTSKKHKKKTRHCSEEKEDEEYMPIKNPNQDIYREMGFGHYEDEESCWEKQKSEKRDRRQNRSRSRSRERDGHYSSSHKPKYQTDPYERERSRKRDRSRSPKKSKDKEKSKYR</sequence>
<protein>
    <recommendedName>
        <fullName evidence="8">Peptidyl-prolyl cis-trans isomerase</fullName>
        <shortName evidence="8">PPIase</shortName>
        <ecNumber evidence="8">5.2.1.8</ecNumber>
    </recommendedName>
</protein>
<evidence type="ECO:0000256" key="3">
    <source>
        <dbReference type="ARBA" id="ARBA00022884"/>
    </source>
</evidence>
<dbReference type="Gene3D" id="2.40.100.10">
    <property type="entry name" value="Cyclophilin-like"/>
    <property type="match status" value="1"/>
</dbReference>
<dbReference type="Proteomes" id="UP000092124">
    <property type="component" value="Unassembled WGS sequence"/>
</dbReference>
<dbReference type="InterPro" id="IPR000504">
    <property type="entry name" value="RRM_dom"/>
</dbReference>
<dbReference type="SUPFAM" id="SSF50891">
    <property type="entry name" value="Cyclophilin-like"/>
    <property type="match status" value="1"/>
</dbReference>
<evidence type="ECO:0000256" key="5">
    <source>
        <dbReference type="ARBA" id="ARBA00023235"/>
    </source>
</evidence>
<organism evidence="12 13">
    <name type="scientific">Neotoma lepida</name>
    <name type="common">Desert woodrat</name>
    <dbReference type="NCBI Taxonomy" id="56216"/>
    <lineage>
        <taxon>Eukaryota</taxon>
        <taxon>Metazoa</taxon>
        <taxon>Chordata</taxon>
        <taxon>Craniata</taxon>
        <taxon>Vertebrata</taxon>
        <taxon>Euteleostomi</taxon>
        <taxon>Mammalia</taxon>
        <taxon>Eutheria</taxon>
        <taxon>Euarchontoglires</taxon>
        <taxon>Glires</taxon>
        <taxon>Rodentia</taxon>
        <taxon>Myomorpha</taxon>
        <taxon>Muroidea</taxon>
        <taxon>Cricetidae</taxon>
        <taxon>Neotominae</taxon>
        <taxon>Neotoma</taxon>
    </lineage>
</organism>
<comment type="subcellular location">
    <subcellularLocation>
        <location evidence="2 8">Nucleus</location>
    </subcellularLocation>
</comment>
<dbReference type="Gene3D" id="3.30.70.330">
    <property type="match status" value="1"/>
</dbReference>
<dbReference type="InterPro" id="IPR035542">
    <property type="entry name" value="CRIP"/>
</dbReference>
<feature type="compositionally biased region" description="Basic and acidic residues" evidence="9">
    <location>
        <begin position="306"/>
        <end position="316"/>
    </location>
</feature>
<comment type="catalytic activity">
    <reaction evidence="1 8">
        <text>[protein]-peptidylproline (omega=180) = [protein]-peptidylproline (omega=0)</text>
        <dbReference type="Rhea" id="RHEA:16237"/>
        <dbReference type="Rhea" id="RHEA-COMP:10747"/>
        <dbReference type="Rhea" id="RHEA-COMP:10748"/>
        <dbReference type="ChEBI" id="CHEBI:83833"/>
        <dbReference type="ChEBI" id="CHEBI:83834"/>
        <dbReference type="EC" id="5.2.1.8"/>
    </reaction>
</comment>
<evidence type="ECO:0000256" key="2">
    <source>
        <dbReference type="ARBA" id="ARBA00004123"/>
    </source>
</evidence>
<feature type="domain" description="PPIase cyclophilin-type" evidence="10">
    <location>
        <begin position="1"/>
        <end position="59"/>
    </location>
</feature>
<comment type="caution">
    <text evidence="12">The sequence shown here is derived from an EMBL/GenBank/DDBJ whole genome shotgun (WGS) entry which is preliminary data.</text>
</comment>
<feature type="compositionally biased region" description="Basic and acidic residues" evidence="9">
    <location>
        <begin position="362"/>
        <end position="372"/>
    </location>
</feature>
<evidence type="ECO:0000256" key="9">
    <source>
        <dbReference type="SAM" id="MobiDB-lite"/>
    </source>
</evidence>
<dbReference type="InterPro" id="IPR035979">
    <property type="entry name" value="RBD_domain_sf"/>
</dbReference>
<accession>A0A1A6GFT6</accession>
<dbReference type="EMBL" id="LZPO01097158">
    <property type="protein sequence ID" value="OBS64635.1"/>
    <property type="molecule type" value="Genomic_DNA"/>
</dbReference>
<evidence type="ECO:0000256" key="1">
    <source>
        <dbReference type="ARBA" id="ARBA00000971"/>
    </source>
</evidence>
<dbReference type="SUPFAM" id="SSF54928">
    <property type="entry name" value="RNA-binding domain, RBD"/>
    <property type="match status" value="1"/>
</dbReference>
<keyword evidence="5 8" id="KW-0413">Isomerase</keyword>
<dbReference type="InterPro" id="IPR029000">
    <property type="entry name" value="Cyclophilin-like_dom_sf"/>
</dbReference>
<evidence type="ECO:0000256" key="6">
    <source>
        <dbReference type="ARBA" id="ARBA00023242"/>
    </source>
</evidence>
<dbReference type="Pfam" id="PF00160">
    <property type="entry name" value="Pro_isomerase"/>
    <property type="match status" value="1"/>
</dbReference>
<reference evidence="12 13" key="1">
    <citation type="submission" date="2016-06" db="EMBL/GenBank/DDBJ databases">
        <title>The Draft Genome Sequence and Annotation of the Desert Woodrat Neotoma lepida.</title>
        <authorList>
            <person name="Campbell M."/>
            <person name="Oakeson K.F."/>
            <person name="Yandell M."/>
            <person name="Halpert J.R."/>
            <person name="Dearing D."/>
        </authorList>
    </citation>
    <scope>NUCLEOTIDE SEQUENCE [LARGE SCALE GENOMIC DNA]</scope>
    <source>
        <strain evidence="12">417</strain>
        <tissue evidence="12">Liver</tissue>
    </source>
</reference>
<dbReference type="InterPro" id="IPR012677">
    <property type="entry name" value="Nucleotide-bd_a/b_plait_sf"/>
</dbReference>
<feature type="region of interest" description="Disordered" evidence="9">
    <location>
        <begin position="303"/>
        <end position="372"/>
    </location>
</feature>
<dbReference type="GO" id="GO:0003723">
    <property type="term" value="F:RNA binding"/>
    <property type="evidence" value="ECO:0007669"/>
    <property type="project" value="UniProtKB-UniRule"/>
</dbReference>
<feature type="region of interest" description="Disordered" evidence="9">
    <location>
        <begin position="249"/>
        <end position="289"/>
    </location>
</feature>
<keyword evidence="4 8" id="KW-0697">Rotamase</keyword>
<name>A0A1A6GFT6_NEOLE</name>
<dbReference type="EC" id="5.2.1.8" evidence="8"/>
<dbReference type="STRING" id="56216.A0A1A6GFT6"/>
<evidence type="ECO:0000313" key="12">
    <source>
        <dbReference type="EMBL" id="OBS64635.1"/>
    </source>
</evidence>
<dbReference type="GO" id="GO:0003755">
    <property type="term" value="F:peptidyl-prolyl cis-trans isomerase activity"/>
    <property type="evidence" value="ECO:0007669"/>
    <property type="project" value="UniProtKB-UniRule"/>
</dbReference>
<comment type="function">
    <text evidence="8">PPIases accelerate the folding of proteins. It catalyzes the cis-trans isomerization of proline imidic peptide bonds in oligopeptides.</text>
</comment>
<dbReference type="InterPro" id="IPR002130">
    <property type="entry name" value="Cyclophilin-type_PPIase_dom"/>
</dbReference>
<dbReference type="PROSITE" id="PS50072">
    <property type="entry name" value="CSA_PPIASE_2"/>
    <property type="match status" value="1"/>
</dbReference>
<evidence type="ECO:0000256" key="7">
    <source>
        <dbReference type="PROSITE-ProRule" id="PRU00176"/>
    </source>
</evidence>
<dbReference type="PROSITE" id="PS50102">
    <property type="entry name" value="RRM"/>
    <property type="match status" value="1"/>
</dbReference>
<evidence type="ECO:0000259" key="10">
    <source>
        <dbReference type="PROSITE" id="PS50072"/>
    </source>
</evidence>
<dbReference type="GO" id="GO:0005634">
    <property type="term" value="C:nucleus"/>
    <property type="evidence" value="ECO:0007669"/>
    <property type="project" value="UniProtKB-SubCell"/>
</dbReference>